<comment type="caution">
    <text evidence="2">The sequence shown here is derived from an EMBL/GenBank/DDBJ whole genome shotgun (WGS) entry which is preliminary data.</text>
</comment>
<feature type="region of interest" description="Disordered" evidence="1">
    <location>
        <begin position="64"/>
        <end position="108"/>
    </location>
</feature>
<proteinExistence type="predicted"/>
<evidence type="ECO:0000313" key="2">
    <source>
        <dbReference type="EMBL" id="GKH70681.1"/>
    </source>
</evidence>
<dbReference type="AlphaFoldDB" id="A0AA37K484"/>
<sequence>MVQRGKRFFAHKVDVRGLSRKQATAKRNYEYRMWKLHWELKDIYKEEISTSEKAYFKRGGNRVTSINEPVRDGKSSYHRPRRNYWGNLNEKDTYSENPHTSSYDHSKYEDDHDGFYNNDMLWK</sequence>
<evidence type="ECO:0000313" key="3">
    <source>
        <dbReference type="Proteomes" id="UP001055114"/>
    </source>
</evidence>
<dbReference type="Proteomes" id="UP001055114">
    <property type="component" value="Unassembled WGS sequence"/>
</dbReference>
<dbReference type="EMBL" id="BQNZ01000001">
    <property type="protein sequence ID" value="GKH70681.1"/>
    <property type="molecule type" value="Genomic_DNA"/>
</dbReference>
<evidence type="ECO:0000256" key="1">
    <source>
        <dbReference type="SAM" id="MobiDB-lite"/>
    </source>
</evidence>
<organism evidence="2 3">
    <name type="scientific">Parabacteroides merdae</name>
    <dbReference type="NCBI Taxonomy" id="46503"/>
    <lineage>
        <taxon>Bacteria</taxon>
        <taxon>Pseudomonadati</taxon>
        <taxon>Bacteroidota</taxon>
        <taxon>Bacteroidia</taxon>
        <taxon>Bacteroidales</taxon>
        <taxon>Tannerellaceae</taxon>
        <taxon>Parabacteroides</taxon>
    </lineage>
</organism>
<protein>
    <submittedName>
        <fullName evidence="2">Uncharacterized protein</fullName>
    </submittedName>
</protein>
<name>A0AA37K484_9BACT</name>
<gene>
    <name evidence="2" type="ORF">CE91St3_05440</name>
</gene>
<reference evidence="2" key="1">
    <citation type="submission" date="2022-01" db="EMBL/GenBank/DDBJ databases">
        <title>Novel bile acid biosynthetic pathways are enriched in the microbiome of centenarians.</title>
        <authorList>
            <person name="Sato Y."/>
            <person name="Atarashi K."/>
            <person name="Plichta R.D."/>
            <person name="Arai Y."/>
            <person name="Sasajima S."/>
            <person name="Kearney M.S."/>
            <person name="Suda W."/>
            <person name="Takeshita K."/>
            <person name="Sasaki T."/>
            <person name="Okamoto S."/>
            <person name="Skelly N.A."/>
            <person name="Okamura Y."/>
            <person name="Vlamakis H."/>
            <person name="Li Y."/>
            <person name="Tanoue T."/>
            <person name="Takei H."/>
            <person name="Nittono H."/>
            <person name="Narushima S."/>
            <person name="Irie J."/>
            <person name="Itoh H."/>
            <person name="Moriya K."/>
            <person name="Sugiura Y."/>
            <person name="Suematsu M."/>
            <person name="Moritoki N."/>
            <person name="Shibata S."/>
            <person name="Littman R.D."/>
            <person name="Fischbach A.M."/>
            <person name="Uwamino Y."/>
            <person name="Inoue T."/>
            <person name="Honda A."/>
            <person name="Hattori M."/>
            <person name="Murai T."/>
            <person name="Xavier J.R."/>
            <person name="Hirose N."/>
            <person name="Honda K."/>
        </authorList>
    </citation>
    <scope>NUCLEOTIDE SEQUENCE</scope>
    <source>
        <strain evidence="2">CE91-St3</strain>
    </source>
</reference>
<accession>A0AA37K484</accession>
<dbReference type="RefSeq" id="WP_005645859.1">
    <property type="nucleotide sequence ID" value="NZ_BQNZ01000001.1"/>
</dbReference>